<comment type="caution">
    <text evidence="1">The sequence shown here is derived from an EMBL/GenBank/DDBJ whole genome shotgun (WGS) entry which is preliminary data.</text>
</comment>
<evidence type="ECO:0000313" key="1">
    <source>
        <dbReference type="EMBL" id="KAJ8618336.1"/>
    </source>
</evidence>
<evidence type="ECO:0000313" key="2">
    <source>
        <dbReference type="Proteomes" id="UP001234297"/>
    </source>
</evidence>
<dbReference type="EMBL" id="CM056812">
    <property type="protein sequence ID" value="KAJ8618336.1"/>
    <property type="molecule type" value="Genomic_DNA"/>
</dbReference>
<name>A0ACC2KBG2_PERAE</name>
<dbReference type="Proteomes" id="UP001234297">
    <property type="component" value="Chromosome 4"/>
</dbReference>
<protein>
    <submittedName>
        <fullName evidence="1">Uncharacterized protein</fullName>
    </submittedName>
</protein>
<proteinExistence type="predicted"/>
<sequence>MCIAAWIWQSHPHYPLLLLFNRDEYHNRPTKPVAWWEDSSQILGGRDCLAGGTWLASTRNGRLAFLTNVMEPDQNPNAKSRGELPVRFLESKKSPLDFAQEVIKEGDQYNGFNLIVADLCSKATIYISNRPKEEPFIIQEVSPGLHVLSNAKLDTPWHKAQRLRQNFNKLLHKYGEKEVSAEEIVEQLMTDTVKADKKKLPNTGCDPEWEFMTSSIFFRADTPLGHCGTRSMVALSVKASGEVNFYEQYLEKNIWNSHTVQYHIENDL</sequence>
<accession>A0ACC2KBG2</accession>
<keyword evidence="2" id="KW-1185">Reference proteome</keyword>
<reference evidence="1 2" key="1">
    <citation type="journal article" date="2022" name="Hortic Res">
        <title>A haplotype resolved chromosomal level avocado genome allows analysis of novel avocado genes.</title>
        <authorList>
            <person name="Nath O."/>
            <person name="Fletcher S.J."/>
            <person name="Hayward A."/>
            <person name="Shaw L.M."/>
            <person name="Masouleh A.K."/>
            <person name="Furtado A."/>
            <person name="Henry R.J."/>
            <person name="Mitter N."/>
        </authorList>
    </citation>
    <scope>NUCLEOTIDE SEQUENCE [LARGE SCALE GENOMIC DNA]</scope>
    <source>
        <strain evidence="2">cv. Hass</strain>
    </source>
</reference>
<organism evidence="1 2">
    <name type="scientific">Persea americana</name>
    <name type="common">Avocado</name>
    <dbReference type="NCBI Taxonomy" id="3435"/>
    <lineage>
        <taxon>Eukaryota</taxon>
        <taxon>Viridiplantae</taxon>
        <taxon>Streptophyta</taxon>
        <taxon>Embryophyta</taxon>
        <taxon>Tracheophyta</taxon>
        <taxon>Spermatophyta</taxon>
        <taxon>Magnoliopsida</taxon>
        <taxon>Magnoliidae</taxon>
        <taxon>Laurales</taxon>
        <taxon>Lauraceae</taxon>
        <taxon>Persea</taxon>
    </lineage>
</organism>
<gene>
    <name evidence="1" type="ORF">MRB53_014522</name>
</gene>